<dbReference type="PANTHER" id="PTHR43649:SF12">
    <property type="entry name" value="DIACETYLCHITOBIOSE BINDING PROTEIN DASA"/>
    <property type="match status" value="1"/>
</dbReference>
<gene>
    <name evidence="1" type="ORF">DXZ20_15725</name>
</gene>
<sequence length="458" mass="51792">MQRRKFAQLSLFGLGGLIASCTRGQQVSTPNDIPSENKLKIWWQEGFYPEEIDALKQIIEVWKTQSQIEVELNVIPQKDILAALDRALSTGTDDIPDIFYSGSADLTSIPRLAWNGELADVSDVIQPIKQYYTDNVLDGVNYQNKTGGSRSYYAVPLMQSAIHIHYWEDLLINAVGERRVTIPKDWQSFWDFWQNIHSTLQANQGSDIYSVGMPMSLSLDTYNNFEQFLEAHNVQVLNESGSFAITPENREAFVTAIADYARFFENNTVPPDAVDWDNTGNNVSLLSRKSLMTVNHTLSAPGSQRSDDETYYKNLATVEWPSKPDGSPMRYVIEIKQAVILANSKQQTAAKDFLAFLAQPNNLSAYTKGAQGRYLPVMPELFKDPFWQEQRDTHISVAVQQLQNTRPAYQVLNPAYGEVAEQNIWGQIMNKIALGELDNESAADEAIQLIQQIFDDWQ</sequence>
<dbReference type="Pfam" id="PF13416">
    <property type="entry name" value="SBP_bac_8"/>
    <property type="match status" value="1"/>
</dbReference>
<dbReference type="PROSITE" id="PS51257">
    <property type="entry name" value="PROKAR_LIPOPROTEIN"/>
    <property type="match status" value="1"/>
</dbReference>
<dbReference type="RefSeq" id="WP_163659503.1">
    <property type="nucleotide sequence ID" value="NZ_QXHD01000004.1"/>
</dbReference>
<evidence type="ECO:0000313" key="1">
    <source>
        <dbReference type="EMBL" id="NEZ57100.1"/>
    </source>
</evidence>
<dbReference type="InterPro" id="IPR050490">
    <property type="entry name" value="Bact_solute-bd_prot1"/>
</dbReference>
<organism evidence="1 2">
    <name type="scientific">Adonisia turfae CCMR0081</name>
    <dbReference type="NCBI Taxonomy" id="2292702"/>
    <lineage>
        <taxon>Bacteria</taxon>
        <taxon>Bacillati</taxon>
        <taxon>Cyanobacteriota</taxon>
        <taxon>Adonisia</taxon>
        <taxon>Adonisia turfae</taxon>
    </lineage>
</organism>
<evidence type="ECO:0000313" key="2">
    <source>
        <dbReference type="Proteomes" id="UP000481033"/>
    </source>
</evidence>
<dbReference type="EMBL" id="QXHD01000004">
    <property type="protein sequence ID" value="NEZ57100.1"/>
    <property type="molecule type" value="Genomic_DNA"/>
</dbReference>
<name>A0A6M0RMN4_9CYAN</name>
<reference evidence="1 2" key="1">
    <citation type="journal article" date="2020" name="Microb. Ecol.">
        <title>Ecogenomics of the Marine Benthic Filamentous Cyanobacterium Adonisia.</title>
        <authorList>
            <person name="Walter J.M."/>
            <person name="Coutinho F.H."/>
            <person name="Leomil L."/>
            <person name="Hargreaves P.I."/>
            <person name="Campeao M.E."/>
            <person name="Vieira V.V."/>
            <person name="Silva B.S."/>
            <person name="Fistarol G.O."/>
            <person name="Salomon P.S."/>
            <person name="Sawabe T."/>
            <person name="Mino S."/>
            <person name="Hosokawa M."/>
            <person name="Miyashita H."/>
            <person name="Maruyama F."/>
            <person name="van Verk M.C."/>
            <person name="Dutilh B.E."/>
            <person name="Thompson C.C."/>
            <person name="Thompson F.L."/>
        </authorList>
    </citation>
    <scope>NUCLEOTIDE SEQUENCE [LARGE SCALE GENOMIC DNA]</scope>
    <source>
        <strain evidence="1 2">CCMR0081</strain>
    </source>
</reference>
<comment type="caution">
    <text evidence="1">The sequence shown here is derived from an EMBL/GenBank/DDBJ whole genome shotgun (WGS) entry which is preliminary data.</text>
</comment>
<dbReference type="Gene3D" id="3.40.190.10">
    <property type="entry name" value="Periplasmic binding protein-like II"/>
    <property type="match status" value="1"/>
</dbReference>
<protein>
    <submittedName>
        <fullName evidence="1">Carbohydrate ABC transporter substrate-binding protein</fullName>
    </submittedName>
</protein>
<dbReference type="SUPFAM" id="SSF53850">
    <property type="entry name" value="Periplasmic binding protein-like II"/>
    <property type="match status" value="1"/>
</dbReference>
<accession>A0A6M0RMN4</accession>
<keyword evidence="2" id="KW-1185">Reference proteome</keyword>
<dbReference type="PANTHER" id="PTHR43649">
    <property type="entry name" value="ARABINOSE-BINDING PROTEIN-RELATED"/>
    <property type="match status" value="1"/>
</dbReference>
<dbReference type="AlphaFoldDB" id="A0A6M0RMN4"/>
<dbReference type="Proteomes" id="UP000481033">
    <property type="component" value="Unassembled WGS sequence"/>
</dbReference>
<dbReference type="InterPro" id="IPR006059">
    <property type="entry name" value="SBP"/>
</dbReference>
<proteinExistence type="predicted"/>